<proteinExistence type="predicted"/>
<evidence type="ECO:0008006" key="4">
    <source>
        <dbReference type="Google" id="ProtNLM"/>
    </source>
</evidence>
<sequence>MESSASGLKMPSDEGEEKIVVFGLDDTEENWYMQTYNPDCENGEILGQMKRGFRTAFVALKESVFAIGGRVKGEFCTTHVEEFNFKERHWKPRAALLAGRDNHVAVALKIAEQDAILVCGGWNKKDEELRSCELFLPQENRWHRLPEMRERRECPAAAALPDGRAFVLGGHDGVVSIASVEYCHLRPDWQETAAQNAKFWKPVASMLTPRSYLGAVEFKGKIIVVGGSDDHQILKSVEIFTPPTDDQGLGQWTRIADMHIPRCPLSLVVYKNKLIPIKLGDFSHVYMEELGPEETTNGQDADDLSTWKWTHNCHLTRIYYPVGAICVKF</sequence>
<accession>A0A0X3P9Z8</accession>
<dbReference type="PANTHER" id="PTHR46344:SF27">
    <property type="entry name" value="KELCH REPEAT SUPERFAMILY PROTEIN"/>
    <property type="match status" value="1"/>
</dbReference>
<organism evidence="3">
    <name type="scientific">Schistocephalus solidus</name>
    <name type="common">Tapeworm</name>
    <dbReference type="NCBI Taxonomy" id="70667"/>
    <lineage>
        <taxon>Eukaryota</taxon>
        <taxon>Metazoa</taxon>
        <taxon>Spiralia</taxon>
        <taxon>Lophotrochozoa</taxon>
        <taxon>Platyhelminthes</taxon>
        <taxon>Cestoda</taxon>
        <taxon>Eucestoda</taxon>
        <taxon>Diphyllobothriidea</taxon>
        <taxon>Diphyllobothriidae</taxon>
        <taxon>Schistocephalus</taxon>
    </lineage>
</organism>
<evidence type="ECO:0000256" key="1">
    <source>
        <dbReference type="ARBA" id="ARBA00022441"/>
    </source>
</evidence>
<protein>
    <recommendedName>
        <fullName evidence="4">Kelch-like protein 18</fullName>
    </recommendedName>
</protein>
<dbReference type="SUPFAM" id="SSF117281">
    <property type="entry name" value="Kelch motif"/>
    <property type="match status" value="1"/>
</dbReference>
<dbReference type="InterPro" id="IPR006652">
    <property type="entry name" value="Kelch_1"/>
</dbReference>
<dbReference type="Pfam" id="PF01344">
    <property type="entry name" value="Kelch_1"/>
    <property type="match status" value="2"/>
</dbReference>
<evidence type="ECO:0000256" key="2">
    <source>
        <dbReference type="ARBA" id="ARBA00022737"/>
    </source>
</evidence>
<dbReference type="InterPro" id="IPR015915">
    <property type="entry name" value="Kelch-typ_b-propeller"/>
</dbReference>
<dbReference type="SMART" id="SM00612">
    <property type="entry name" value="Kelch"/>
    <property type="match status" value="4"/>
</dbReference>
<dbReference type="AlphaFoldDB" id="A0A0X3P9Z8"/>
<dbReference type="EMBL" id="GEEE01015065">
    <property type="protein sequence ID" value="JAP48160.1"/>
    <property type="molecule type" value="Transcribed_RNA"/>
</dbReference>
<name>A0A0X3P9Z8_SCHSO</name>
<dbReference type="PANTHER" id="PTHR46344">
    <property type="entry name" value="OS02G0202900 PROTEIN"/>
    <property type="match status" value="1"/>
</dbReference>
<reference evidence="3" key="1">
    <citation type="submission" date="2016-01" db="EMBL/GenBank/DDBJ databases">
        <title>Reference transcriptome for the parasite Schistocephalus solidus: insights into the molecular evolution of parasitism.</title>
        <authorList>
            <person name="Hebert F.O."/>
            <person name="Grambauer S."/>
            <person name="Barber I."/>
            <person name="Landry C.R."/>
            <person name="Aubin-Horth N."/>
        </authorList>
    </citation>
    <scope>NUCLEOTIDE SEQUENCE</scope>
</reference>
<evidence type="ECO:0000313" key="3">
    <source>
        <dbReference type="EMBL" id="JAP48160.1"/>
    </source>
</evidence>
<dbReference type="Gene3D" id="2.120.10.80">
    <property type="entry name" value="Kelch-type beta propeller"/>
    <property type="match status" value="1"/>
</dbReference>
<gene>
    <name evidence="3" type="ORF">TR161638</name>
</gene>
<keyword evidence="1" id="KW-0880">Kelch repeat</keyword>
<keyword evidence="2" id="KW-0677">Repeat</keyword>